<comment type="caution">
    <text evidence="1">The sequence shown here is derived from an EMBL/GenBank/DDBJ whole genome shotgun (WGS) entry which is preliminary data.</text>
</comment>
<dbReference type="EMBL" id="LTAZ01000015">
    <property type="protein sequence ID" value="KYH24264.1"/>
    <property type="molecule type" value="Genomic_DNA"/>
</dbReference>
<dbReference type="AlphaFoldDB" id="A0A151A9J1"/>
<gene>
    <name evidence="1" type="ORF">HAPAU_37350</name>
</gene>
<organism evidence="1 2">
    <name type="scientific">Halalkalicoccus paucihalophilus</name>
    <dbReference type="NCBI Taxonomy" id="1008153"/>
    <lineage>
        <taxon>Archaea</taxon>
        <taxon>Methanobacteriati</taxon>
        <taxon>Methanobacteriota</taxon>
        <taxon>Stenosarchaea group</taxon>
        <taxon>Halobacteria</taxon>
        <taxon>Halobacteriales</taxon>
        <taxon>Halococcaceae</taxon>
        <taxon>Halalkalicoccus</taxon>
    </lineage>
</organism>
<evidence type="ECO:0000313" key="1">
    <source>
        <dbReference type="EMBL" id="KYH24264.1"/>
    </source>
</evidence>
<accession>A0A151A9J1</accession>
<protein>
    <submittedName>
        <fullName evidence="1">Uncharacterized protein</fullName>
    </submittedName>
</protein>
<dbReference type="Proteomes" id="UP000075321">
    <property type="component" value="Unassembled WGS sequence"/>
</dbReference>
<evidence type="ECO:0000313" key="2">
    <source>
        <dbReference type="Proteomes" id="UP000075321"/>
    </source>
</evidence>
<name>A0A151A9J1_9EURY</name>
<sequence length="67" mass="7843">MATTMLLEFAERTKMHPTVVSVLIKPIRFPLFEYLNDFSFRYRDIVFLGVNEQPTDFLEFLPASLVS</sequence>
<reference evidence="1 2" key="1">
    <citation type="submission" date="2016-02" db="EMBL/GenBank/DDBJ databases">
        <title>Genome sequence of Halalkalicoccus paucihalophilus DSM 24557.</title>
        <authorList>
            <person name="Poehlein A."/>
            <person name="Daniel R."/>
        </authorList>
    </citation>
    <scope>NUCLEOTIDE SEQUENCE [LARGE SCALE GENOMIC DNA]</scope>
    <source>
        <strain evidence="1 2">DSM 24557</strain>
    </source>
</reference>
<keyword evidence="2" id="KW-1185">Reference proteome</keyword>
<proteinExistence type="predicted"/>